<proteinExistence type="predicted"/>
<dbReference type="EMBL" id="MJLZ01000015">
    <property type="protein sequence ID" value="RLM24766.1"/>
    <property type="molecule type" value="Genomic_DNA"/>
</dbReference>
<accession>A0A421DPS4</accession>
<sequence length="169" mass="19243">MATNRNWQFWHDEIADMPTFDDAGRYWYDAETGLRYDSKTYYLPTPAKRPPKKHSQKTLDARNVAKFFGGRALSGTAKQVKWAEVIRAEKIQQLTESQALICCDPNGLMKNAGFWIDNRERSAKDIGEFAERYKQLIADYQTAKAAVNADHVAAIAAEYNALTALWGFK</sequence>
<comment type="caution">
    <text evidence="1">The sequence shown here is derived from an EMBL/GenBank/DDBJ whole genome shotgun (WGS) entry which is preliminary data.</text>
</comment>
<protein>
    <submittedName>
        <fullName evidence="1">Uncharacterized protein</fullName>
    </submittedName>
</protein>
<dbReference type="AlphaFoldDB" id="A0A421DPS4"/>
<evidence type="ECO:0000313" key="1">
    <source>
        <dbReference type="EMBL" id="RLM24766.1"/>
    </source>
</evidence>
<keyword evidence="2" id="KW-1185">Reference proteome</keyword>
<name>A0A421DPS4_9GAMM</name>
<organism evidence="1 2">
    <name type="scientific">Brenneria alni</name>
    <dbReference type="NCBI Taxonomy" id="71656"/>
    <lineage>
        <taxon>Bacteria</taxon>
        <taxon>Pseudomonadati</taxon>
        <taxon>Pseudomonadota</taxon>
        <taxon>Gammaproteobacteria</taxon>
        <taxon>Enterobacterales</taxon>
        <taxon>Pectobacteriaceae</taxon>
        <taxon>Brenneria</taxon>
    </lineage>
</organism>
<reference evidence="1 2" key="1">
    <citation type="submission" date="2016-09" db="EMBL/GenBank/DDBJ databases">
        <authorList>
            <person name="Doonan J."/>
            <person name="Pachebat J.A."/>
            <person name="Golyshin P.N."/>
            <person name="Denman S."/>
            <person name="Mcdonald J.E."/>
        </authorList>
    </citation>
    <scope>NUCLEOTIDE SEQUENCE [LARGE SCALE GENOMIC DNA]</scope>
    <source>
        <strain evidence="1 2">NCPPB 3934</strain>
    </source>
</reference>
<evidence type="ECO:0000313" key="2">
    <source>
        <dbReference type="Proteomes" id="UP000285648"/>
    </source>
</evidence>
<gene>
    <name evidence="1" type="ORF">BIY29_08605</name>
</gene>
<dbReference type="Proteomes" id="UP000285648">
    <property type="component" value="Unassembled WGS sequence"/>
</dbReference>